<dbReference type="KEGG" id="hhk:HH1059_02700"/>
<keyword evidence="3" id="KW-0067">ATP-binding</keyword>
<sequence>MKDHEYPPYEESISFHSQIRRLVEDDDLQDEEVLDGLLSIVTSDLPAELEIQIDSPRPESVAELYEAIEDHGPEIPKNLFIDMAWRLASRQEDIWQRLALYWALDTLWELRHIVLLCFLSHAQDQTLSPYVRARLPIIAHWLPDEECAELVADIIDDAPTDGSSAKPVFEQQASVDGIYLSIPEGGALQHLAITGHNEGEHFLGLVELEVDSGFYSVETLCGLDQRQLSEELELLQIDSPLGEATPDIAIALLNNALASQLESEEPPPASLIDLVTIFALQGQIAPEPISTRQWLDILDPDNKLESLTPQKRGRLINQSAKWAEQFPIVDTWFDDNPESASIIDAYSSPNKRELELRRHLDVDRRPWWAEHCFRSALALQQGWNQDTWMSFAAVGKALLDGRELRKIPIFDSILSATLEAHERGCRCSGSSKLDEDLDGDPFSDPSLRPESLHIPDKLRQSLEGFYNREHAKAVWDSGFMGLHGYLFAIATHPEPISPSEWLGPLLNPDDQSQAGVAANKAEFSEIIGNLLQLYNVINSQVFEGVAELPEGCTLKSEPMDNFHPDAPVSQWARGFRTARRCFGHLLDWLDEAREDMPQNSQERENWEMEVAEVCGFSTMALEIFADRQKAERVCRGAQEDNEKTTIENMAKFAHTTFYESFSDIAIFAGTLRRDIDSDDDEQGSMGMPAGTAANASEKGEPRLDQIPFSTPSTQPPQQPGPQQPARSNKVGRNEPCPCGSGKKYKRCCGDPRNSH</sequence>
<protein>
    <submittedName>
        <fullName evidence="3">Protein export cytoplasm protein SecA ATPase RNA helicase</fullName>
    </submittedName>
</protein>
<dbReference type="Pfam" id="PF03695">
    <property type="entry name" value="UPF0149"/>
    <property type="match status" value="1"/>
</dbReference>
<keyword evidence="3" id="KW-0547">Nucleotide-binding</keyword>
<dbReference type="RefSeq" id="WP_096407434.1">
    <property type="nucleotide sequence ID" value="NZ_AP017372.2"/>
</dbReference>
<keyword evidence="1" id="KW-0175">Coiled coil</keyword>
<accession>A0A0X8X7A5</accession>
<feature type="compositionally biased region" description="Pro residues" evidence="2">
    <location>
        <begin position="713"/>
        <end position="722"/>
    </location>
</feature>
<evidence type="ECO:0000313" key="3">
    <source>
        <dbReference type="EMBL" id="BAU56947.1"/>
    </source>
</evidence>
<evidence type="ECO:0000313" key="4">
    <source>
        <dbReference type="Proteomes" id="UP000218890"/>
    </source>
</evidence>
<dbReference type="GO" id="GO:0004386">
    <property type="term" value="F:helicase activity"/>
    <property type="evidence" value="ECO:0007669"/>
    <property type="project" value="UniProtKB-KW"/>
</dbReference>
<dbReference type="NCBIfam" id="TIGR02292">
    <property type="entry name" value="ygfB_yecA"/>
    <property type="match status" value="1"/>
</dbReference>
<keyword evidence="4" id="KW-1185">Reference proteome</keyword>
<keyword evidence="3" id="KW-0347">Helicase</keyword>
<dbReference type="OrthoDB" id="570299at2"/>
<dbReference type="Pfam" id="PF02810">
    <property type="entry name" value="SEC-C"/>
    <property type="match status" value="1"/>
</dbReference>
<dbReference type="InterPro" id="IPR011978">
    <property type="entry name" value="YgfB-like"/>
</dbReference>
<dbReference type="EMBL" id="AP017372">
    <property type="protein sequence ID" value="BAU56947.1"/>
    <property type="molecule type" value="Genomic_DNA"/>
</dbReference>
<keyword evidence="3" id="KW-0378">Hydrolase</keyword>
<proteinExistence type="predicted"/>
<evidence type="ECO:0000256" key="1">
    <source>
        <dbReference type="SAM" id="Coils"/>
    </source>
</evidence>
<evidence type="ECO:0000256" key="2">
    <source>
        <dbReference type="SAM" id="MobiDB-lite"/>
    </source>
</evidence>
<dbReference type="Gene3D" id="3.10.450.50">
    <property type="match status" value="1"/>
</dbReference>
<dbReference type="AlphaFoldDB" id="A0A0X8X7A5"/>
<dbReference type="Proteomes" id="UP000218890">
    <property type="component" value="Chromosome"/>
</dbReference>
<feature type="region of interest" description="Disordered" evidence="2">
    <location>
        <begin position="675"/>
        <end position="755"/>
    </location>
</feature>
<reference evidence="3" key="1">
    <citation type="submission" date="2016-02" db="EMBL/GenBank/DDBJ databases">
        <title>Halorhodospira halochloris DSM-1059 complete genome, version 2.</title>
        <authorList>
            <person name="Tsukatani Y."/>
        </authorList>
    </citation>
    <scope>NUCLEOTIDE SEQUENCE</scope>
    <source>
        <strain evidence="3">DSM 1059</strain>
    </source>
</reference>
<dbReference type="SUPFAM" id="SSF103642">
    <property type="entry name" value="Sec-C motif"/>
    <property type="match status" value="1"/>
</dbReference>
<dbReference type="InterPro" id="IPR004027">
    <property type="entry name" value="SEC_C_motif"/>
</dbReference>
<organism evidence="3 4">
    <name type="scientific">Halorhodospira halochloris</name>
    <name type="common">Ectothiorhodospira halochloris</name>
    <dbReference type="NCBI Taxonomy" id="1052"/>
    <lineage>
        <taxon>Bacteria</taxon>
        <taxon>Pseudomonadati</taxon>
        <taxon>Pseudomonadota</taxon>
        <taxon>Gammaproteobacteria</taxon>
        <taxon>Chromatiales</taxon>
        <taxon>Ectothiorhodospiraceae</taxon>
        <taxon>Halorhodospira</taxon>
    </lineage>
</organism>
<name>A0A0X8X7A5_HALHR</name>
<feature type="coiled-coil region" evidence="1">
    <location>
        <begin position="589"/>
        <end position="647"/>
    </location>
</feature>
<gene>
    <name evidence="3" type="ORF">HH1059_02700</name>
</gene>